<organism evidence="8 9">
    <name type="scientific">Roseovarius pelagicus</name>
    <dbReference type="NCBI Taxonomy" id="2980108"/>
    <lineage>
        <taxon>Bacteria</taxon>
        <taxon>Pseudomonadati</taxon>
        <taxon>Pseudomonadota</taxon>
        <taxon>Alphaproteobacteria</taxon>
        <taxon>Rhodobacterales</taxon>
        <taxon>Roseobacteraceae</taxon>
        <taxon>Roseovarius</taxon>
    </lineage>
</organism>
<keyword evidence="9" id="KW-1185">Reference proteome</keyword>
<evidence type="ECO:0000256" key="4">
    <source>
        <dbReference type="ARBA" id="ARBA00022989"/>
    </source>
</evidence>
<feature type="transmembrane region" description="Helical" evidence="6">
    <location>
        <begin position="12"/>
        <end position="35"/>
    </location>
</feature>
<dbReference type="PANTHER" id="PTHR32322:SF2">
    <property type="entry name" value="EAMA DOMAIN-CONTAINING PROTEIN"/>
    <property type="match status" value="1"/>
</dbReference>
<feature type="transmembrane region" description="Helical" evidence="6">
    <location>
        <begin position="73"/>
        <end position="95"/>
    </location>
</feature>
<accession>A0ABY6D872</accession>
<dbReference type="InterPro" id="IPR050638">
    <property type="entry name" value="AA-Vitamin_Transporters"/>
</dbReference>
<feature type="transmembrane region" description="Helical" evidence="6">
    <location>
        <begin position="226"/>
        <end position="246"/>
    </location>
</feature>
<dbReference type="SUPFAM" id="SSF103481">
    <property type="entry name" value="Multidrug resistance efflux transporter EmrE"/>
    <property type="match status" value="2"/>
</dbReference>
<feature type="transmembrane region" description="Helical" evidence="6">
    <location>
        <begin position="165"/>
        <end position="184"/>
    </location>
</feature>
<evidence type="ECO:0000259" key="7">
    <source>
        <dbReference type="Pfam" id="PF00892"/>
    </source>
</evidence>
<feature type="domain" description="EamA" evidence="7">
    <location>
        <begin position="169"/>
        <end position="297"/>
    </location>
</feature>
<name>A0ABY6D872_9RHOB</name>
<dbReference type="InterPro" id="IPR037185">
    <property type="entry name" value="EmrE-like"/>
</dbReference>
<keyword evidence="5 6" id="KW-0472">Membrane</keyword>
<dbReference type="Pfam" id="PF00892">
    <property type="entry name" value="EamA"/>
    <property type="match status" value="2"/>
</dbReference>
<feature type="transmembrane region" description="Helical" evidence="6">
    <location>
        <begin position="196"/>
        <end position="214"/>
    </location>
</feature>
<feature type="transmembrane region" description="Helical" evidence="6">
    <location>
        <begin position="107"/>
        <end position="127"/>
    </location>
</feature>
<comment type="subcellular location">
    <subcellularLocation>
        <location evidence="1">Membrane</location>
        <topology evidence="1">Multi-pass membrane protein</topology>
    </subcellularLocation>
</comment>
<dbReference type="EMBL" id="CP106738">
    <property type="protein sequence ID" value="UXX82327.1"/>
    <property type="molecule type" value="Genomic_DNA"/>
</dbReference>
<reference evidence="8" key="1">
    <citation type="submission" date="2022-10" db="EMBL/GenBank/DDBJ databases">
        <title>Roseovarius pelagicus sp. nov., isolated from Arctic seawater.</title>
        <authorList>
            <person name="Hong Y.W."/>
            <person name="Hwang C.Y."/>
        </authorList>
    </citation>
    <scope>NUCLEOTIDE SEQUENCE</scope>
    <source>
        <strain evidence="8">HL-MP18</strain>
    </source>
</reference>
<gene>
    <name evidence="8" type="ORF">N7U68_14630</name>
</gene>
<keyword evidence="3 6" id="KW-0812">Transmembrane</keyword>
<feature type="transmembrane region" description="Helical" evidence="6">
    <location>
        <begin position="41"/>
        <end position="61"/>
    </location>
</feature>
<evidence type="ECO:0000313" key="8">
    <source>
        <dbReference type="EMBL" id="UXX82327.1"/>
    </source>
</evidence>
<feature type="domain" description="EamA" evidence="7">
    <location>
        <begin position="17"/>
        <end position="151"/>
    </location>
</feature>
<evidence type="ECO:0000256" key="2">
    <source>
        <dbReference type="ARBA" id="ARBA00007362"/>
    </source>
</evidence>
<feature type="transmembrane region" description="Helical" evidence="6">
    <location>
        <begin position="258"/>
        <end position="277"/>
    </location>
</feature>
<comment type="similarity">
    <text evidence="2">Belongs to the EamA transporter family.</text>
</comment>
<keyword evidence="4 6" id="KW-1133">Transmembrane helix</keyword>
<feature type="transmembrane region" description="Helical" evidence="6">
    <location>
        <begin position="283"/>
        <end position="303"/>
    </location>
</feature>
<evidence type="ECO:0000256" key="3">
    <source>
        <dbReference type="ARBA" id="ARBA00022692"/>
    </source>
</evidence>
<dbReference type="PANTHER" id="PTHR32322">
    <property type="entry name" value="INNER MEMBRANE TRANSPORTER"/>
    <property type="match status" value="1"/>
</dbReference>
<dbReference type="Proteomes" id="UP001064087">
    <property type="component" value="Chromosome"/>
</dbReference>
<proteinExistence type="inferred from homology"/>
<feature type="transmembrane region" description="Helical" evidence="6">
    <location>
        <begin position="139"/>
        <end position="159"/>
    </location>
</feature>
<evidence type="ECO:0000313" key="9">
    <source>
        <dbReference type="Proteomes" id="UP001064087"/>
    </source>
</evidence>
<evidence type="ECO:0000256" key="6">
    <source>
        <dbReference type="SAM" id="Phobius"/>
    </source>
</evidence>
<dbReference type="RefSeq" id="WP_263047289.1">
    <property type="nucleotide sequence ID" value="NZ_CP106738.1"/>
</dbReference>
<evidence type="ECO:0000256" key="1">
    <source>
        <dbReference type="ARBA" id="ARBA00004141"/>
    </source>
</evidence>
<sequence>MTPPPAAVIRPINWLKLAILGVIWGASFMFISVALTGIGPLLLVATRISLGAVFVLILAYARGVGLPRTSGAGAGTIWICAALMGLFSNSVPFFFLSWGQQHVASGFAGVCMAVVPLFVLPLAHVFVPGEQMSLRRTIGFLIGTVGVMVLIGPAAFAATGADLEALARIACVGAASCYAIGTIITRLCPAVDMLSLSAAALSIAALTFTPYALWMEDIPQDMPGMTVLALLYLGIFPTGIAQLLLVQVIRDAGPVFMSLVNYQVPVWSVVFGIVFLGEALPAGLLWALILILSGVALSQAGALRRLFAGRNGRG</sequence>
<evidence type="ECO:0000256" key="5">
    <source>
        <dbReference type="ARBA" id="ARBA00023136"/>
    </source>
</evidence>
<protein>
    <submittedName>
        <fullName evidence="8">DMT family transporter</fullName>
    </submittedName>
</protein>
<dbReference type="InterPro" id="IPR000620">
    <property type="entry name" value="EamA_dom"/>
</dbReference>